<gene>
    <name evidence="1" type="ORF">NTEN_LOCUS8194</name>
</gene>
<proteinExistence type="predicted"/>
<organism evidence="1 2">
    <name type="scientific">Nesidiocoris tenuis</name>
    <dbReference type="NCBI Taxonomy" id="355587"/>
    <lineage>
        <taxon>Eukaryota</taxon>
        <taxon>Metazoa</taxon>
        <taxon>Ecdysozoa</taxon>
        <taxon>Arthropoda</taxon>
        <taxon>Hexapoda</taxon>
        <taxon>Insecta</taxon>
        <taxon>Pterygota</taxon>
        <taxon>Neoptera</taxon>
        <taxon>Paraneoptera</taxon>
        <taxon>Hemiptera</taxon>
        <taxon>Heteroptera</taxon>
        <taxon>Panheteroptera</taxon>
        <taxon>Cimicomorpha</taxon>
        <taxon>Miridae</taxon>
        <taxon>Dicyphina</taxon>
        <taxon>Nesidiocoris</taxon>
    </lineage>
</organism>
<dbReference type="OrthoDB" id="342131at2759"/>
<name>A0A6H5GFZ1_9HEMI</name>
<reference evidence="1 2" key="1">
    <citation type="submission" date="2020-02" db="EMBL/GenBank/DDBJ databases">
        <authorList>
            <person name="Ferguson B K."/>
        </authorList>
    </citation>
    <scope>NUCLEOTIDE SEQUENCE [LARGE SCALE GENOMIC DNA]</scope>
</reference>
<keyword evidence="2" id="KW-1185">Reference proteome</keyword>
<sequence>MIWTGLSLSSRLKINSNWTGVTTSRTKMMIAEASSSNRHPQPLKHLNPIPMLQISIHPIEKETREPMPSDPASMWGAAVNSITKQRMRLNMKLLGQFVAQTGTTHMKEDKPTYREQFVSPEMSMISYFLSKPILPEEAQEVDYDSSGSVHSDDDEEIEEDVFEELPVCSPLIHGVMRTVQHWQDMVKEDLESRGPPPPRYIPGCYVEPTPLGQLPGPAIHKYRTILERGNTPFQ</sequence>
<evidence type="ECO:0000313" key="1">
    <source>
        <dbReference type="EMBL" id="CAB0002407.1"/>
    </source>
</evidence>
<dbReference type="EMBL" id="CADCXU010012087">
    <property type="protein sequence ID" value="CAB0002407.1"/>
    <property type="molecule type" value="Genomic_DNA"/>
</dbReference>
<dbReference type="Proteomes" id="UP000479000">
    <property type="component" value="Unassembled WGS sequence"/>
</dbReference>
<dbReference type="AlphaFoldDB" id="A0A6H5GFZ1"/>
<protein>
    <submittedName>
        <fullName evidence="1">Uncharacterized protein</fullName>
    </submittedName>
</protein>
<accession>A0A6H5GFZ1</accession>
<evidence type="ECO:0000313" key="2">
    <source>
        <dbReference type="Proteomes" id="UP000479000"/>
    </source>
</evidence>